<reference evidence="1 2" key="1">
    <citation type="journal article" date="2010" name="DNA Res.">
        <title>Genome sequence of Kitasatospora setae NBRC 14216T: an evolutionary snapshot of the family Streptomycetaceae.</title>
        <authorList>
            <person name="Ichikawa N."/>
            <person name="Oguchi A."/>
            <person name="Ikeda H."/>
            <person name="Ishikawa J."/>
            <person name="Kitani S."/>
            <person name="Watanabe Y."/>
            <person name="Nakamura S."/>
            <person name="Katano Y."/>
            <person name="Kishi E."/>
            <person name="Sasagawa M."/>
            <person name="Ankai A."/>
            <person name="Fukui S."/>
            <person name="Hashimoto Y."/>
            <person name="Kamata S."/>
            <person name="Otoguro M."/>
            <person name="Tanikawa S."/>
            <person name="Nihira T."/>
            <person name="Horinouchi S."/>
            <person name="Ohnishi Y."/>
            <person name="Hayakawa M."/>
            <person name="Kuzuyama T."/>
            <person name="Arisawa A."/>
            <person name="Nomoto F."/>
            <person name="Miura H."/>
            <person name="Takahashi Y."/>
            <person name="Fujita N."/>
        </authorList>
    </citation>
    <scope>NUCLEOTIDE SEQUENCE [LARGE SCALE GENOMIC DNA]</scope>
    <source>
        <strain evidence="2">ATCC 33774 / DSM 43861 / JCM 3304 / KCC A-0304 / NBRC 14216 / KM-6054</strain>
    </source>
</reference>
<dbReference type="AlphaFoldDB" id="E4N5G3"/>
<evidence type="ECO:0000313" key="1">
    <source>
        <dbReference type="EMBL" id="BAJ26444.1"/>
    </source>
</evidence>
<dbReference type="Gene3D" id="1.25.40.10">
    <property type="entry name" value="Tetratricopeptide repeat domain"/>
    <property type="match status" value="1"/>
</dbReference>
<dbReference type="RefSeq" id="WP_014133763.1">
    <property type="nucleotide sequence ID" value="NC_016109.1"/>
</dbReference>
<dbReference type="Proteomes" id="UP000007076">
    <property type="component" value="Chromosome"/>
</dbReference>
<dbReference type="EMBL" id="AP010968">
    <property type="protein sequence ID" value="BAJ26444.1"/>
    <property type="molecule type" value="Genomic_DNA"/>
</dbReference>
<evidence type="ECO:0000313" key="2">
    <source>
        <dbReference type="Proteomes" id="UP000007076"/>
    </source>
</evidence>
<dbReference type="STRING" id="452652.KSE_06020"/>
<evidence type="ECO:0008006" key="3">
    <source>
        <dbReference type="Google" id="ProtNLM"/>
    </source>
</evidence>
<proteinExistence type="predicted"/>
<gene>
    <name evidence="1" type="ordered locus">KSE_06020</name>
</gene>
<dbReference type="InterPro" id="IPR011990">
    <property type="entry name" value="TPR-like_helical_dom_sf"/>
</dbReference>
<name>E4N5G3_KITSK</name>
<protein>
    <recommendedName>
        <fullName evidence="3">Tetratricopeptide repeat protein</fullName>
    </recommendedName>
</protein>
<dbReference type="Pfam" id="PF13424">
    <property type="entry name" value="TPR_12"/>
    <property type="match status" value="1"/>
</dbReference>
<keyword evidence="2" id="KW-1185">Reference proteome</keyword>
<organism evidence="1 2">
    <name type="scientific">Kitasatospora setae (strain ATCC 33774 / DSM 43861 / JCM 3304 / KCC A-0304 / NBRC 14216 / KM-6054)</name>
    <name type="common">Streptomyces setae</name>
    <dbReference type="NCBI Taxonomy" id="452652"/>
    <lineage>
        <taxon>Bacteria</taxon>
        <taxon>Bacillati</taxon>
        <taxon>Actinomycetota</taxon>
        <taxon>Actinomycetes</taxon>
        <taxon>Kitasatosporales</taxon>
        <taxon>Streptomycetaceae</taxon>
        <taxon>Kitasatospora</taxon>
    </lineage>
</organism>
<accession>E4N5G3</accession>
<dbReference type="KEGG" id="ksk:KSE_06020"/>
<dbReference type="HOGENOM" id="CLU_1592391_0_0_11"/>
<sequence length="167" mass="17493">MGGERRRPVPGQRLPGRPGLVVSCAHVVRAGCGSGLAVRHGATTRPVRAEDVRMDPVEPGPGPLHAFPDPALLRLPAAAPAVAPLADVERYRQAVILSTRVLGPEHPHTLVARSALGHAHTAAGRPQHAAVLLEETVSAMRLVLDLRHPDPGTALGRLAAARVSRST</sequence>
<dbReference type="PATRIC" id="fig|452652.3.peg.593"/>